<sequence>FRDTYELVKVSPLNWLHIFPYSERPGTPAEKLNFKVPQKEIEERKKLLKDLIEEKRKRFLEKELGKIRKAVLESFDRNKLMWKALSENYITTYLTLDKNSNRDEKLKRALIKVKFLKREDDYLVGNFLKLL</sequence>
<comment type="caution">
    <text evidence="2">The sequence shown here is derived from an EMBL/GenBank/DDBJ whole genome shotgun (WGS) entry which is preliminary data.</text>
</comment>
<dbReference type="GO" id="GO:0035598">
    <property type="term" value="F:tRNA (N(6)-L-threonylcarbamoyladenosine(37)-C(2))-methylthiotransferase activity"/>
    <property type="evidence" value="ECO:0007669"/>
    <property type="project" value="TreeGrafter"/>
</dbReference>
<feature type="non-terminal residue" evidence="2">
    <location>
        <position position="1"/>
    </location>
</feature>
<name>A0A2N7QF64_9BACT</name>
<evidence type="ECO:0000256" key="1">
    <source>
        <dbReference type="ARBA" id="ARBA00022679"/>
    </source>
</evidence>
<evidence type="ECO:0000313" key="2">
    <source>
        <dbReference type="EMBL" id="PMP97426.1"/>
    </source>
</evidence>
<dbReference type="InterPro" id="IPR058240">
    <property type="entry name" value="rSAM_sf"/>
</dbReference>
<protein>
    <recommendedName>
        <fullName evidence="4">tRNA (N(6)-L-threonylcarbamoyladenosine(37)-C(2))-methylthiotransferase MtaB</fullName>
    </recommendedName>
</protein>
<dbReference type="PANTHER" id="PTHR11918">
    <property type="entry name" value="RADICAL SAM PROTEINS"/>
    <property type="match status" value="1"/>
</dbReference>
<dbReference type="PANTHER" id="PTHR11918:SF45">
    <property type="entry name" value="THREONYLCARBAMOYLADENOSINE TRNA METHYLTHIOTRANSFERASE"/>
    <property type="match status" value="1"/>
</dbReference>
<keyword evidence="1" id="KW-0808">Transferase</keyword>
<gene>
    <name evidence="2" type="ORF">C0169_03085</name>
</gene>
<dbReference type="SUPFAM" id="SSF102114">
    <property type="entry name" value="Radical SAM enzymes"/>
    <property type="match status" value="1"/>
</dbReference>
<evidence type="ECO:0008006" key="4">
    <source>
        <dbReference type="Google" id="ProtNLM"/>
    </source>
</evidence>
<dbReference type="AlphaFoldDB" id="A0A2N7QF64"/>
<accession>A0A2N7QF64</accession>
<dbReference type="Proteomes" id="UP000235619">
    <property type="component" value="Unassembled WGS sequence"/>
</dbReference>
<dbReference type="EMBL" id="PNJD01000184">
    <property type="protein sequence ID" value="PMP97426.1"/>
    <property type="molecule type" value="Genomic_DNA"/>
</dbReference>
<evidence type="ECO:0000313" key="3">
    <source>
        <dbReference type="Proteomes" id="UP000235619"/>
    </source>
</evidence>
<proteinExistence type="predicted"/>
<reference evidence="2 3" key="1">
    <citation type="submission" date="2018-01" db="EMBL/GenBank/DDBJ databases">
        <title>Metagenomic assembled genomes from two thermal pools in the Uzon Caldera, Kamchatka, Russia.</title>
        <authorList>
            <person name="Wilkins L."/>
            <person name="Ettinger C."/>
        </authorList>
    </citation>
    <scope>NUCLEOTIDE SEQUENCE [LARGE SCALE GENOMIC DNA]</scope>
    <source>
        <strain evidence="2">ARK-04</strain>
    </source>
</reference>
<organism evidence="2 3">
    <name type="scientific">Thermodesulfobacterium geofontis</name>
    <dbReference type="NCBI Taxonomy" id="1295609"/>
    <lineage>
        <taxon>Bacteria</taxon>
        <taxon>Pseudomonadati</taxon>
        <taxon>Thermodesulfobacteriota</taxon>
        <taxon>Thermodesulfobacteria</taxon>
        <taxon>Thermodesulfobacteriales</taxon>
        <taxon>Thermodesulfobacteriaceae</taxon>
        <taxon>Thermodesulfobacterium</taxon>
    </lineage>
</organism>
<dbReference type="Gene3D" id="3.30.750.200">
    <property type="match status" value="1"/>
</dbReference>